<feature type="region of interest" description="Disordered" evidence="11">
    <location>
        <begin position="853"/>
        <end position="873"/>
    </location>
</feature>
<evidence type="ECO:0000256" key="2">
    <source>
        <dbReference type="ARBA" id="ARBA00022473"/>
    </source>
</evidence>
<feature type="compositionally biased region" description="Basic residues" evidence="11">
    <location>
        <begin position="734"/>
        <end position="743"/>
    </location>
</feature>
<dbReference type="InterPro" id="IPR004117">
    <property type="entry name" value="7tm6_olfct_rcpt"/>
</dbReference>
<dbReference type="InterPro" id="IPR051226">
    <property type="entry name" value="PP1_Regulatory_Subunit"/>
</dbReference>
<dbReference type="GO" id="GO:0007608">
    <property type="term" value="P:sensory perception of smell"/>
    <property type="evidence" value="ECO:0007669"/>
    <property type="project" value="UniProtKB-KW"/>
</dbReference>
<evidence type="ECO:0000256" key="3">
    <source>
        <dbReference type="ARBA" id="ARBA00022606"/>
    </source>
</evidence>
<feature type="transmembrane region" description="Helical" evidence="12">
    <location>
        <begin position="34"/>
        <end position="53"/>
    </location>
</feature>
<organism evidence="14 15">
    <name type="scientific">Culex pipiens pipiens</name>
    <name type="common">Northern house mosquito</name>
    <dbReference type="NCBI Taxonomy" id="38569"/>
    <lineage>
        <taxon>Eukaryota</taxon>
        <taxon>Metazoa</taxon>
        <taxon>Ecdysozoa</taxon>
        <taxon>Arthropoda</taxon>
        <taxon>Hexapoda</taxon>
        <taxon>Insecta</taxon>
        <taxon>Pterygota</taxon>
        <taxon>Neoptera</taxon>
        <taxon>Endopterygota</taxon>
        <taxon>Diptera</taxon>
        <taxon>Nematocera</taxon>
        <taxon>Culicoidea</taxon>
        <taxon>Culicidae</taxon>
        <taxon>Culicinae</taxon>
        <taxon>Culicini</taxon>
        <taxon>Culex</taxon>
        <taxon>Culex</taxon>
    </lineage>
</organism>
<evidence type="ECO:0000256" key="11">
    <source>
        <dbReference type="SAM" id="MobiDB-lite"/>
    </source>
</evidence>
<feature type="compositionally biased region" description="Polar residues" evidence="11">
    <location>
        <begin position="393"/>
        <end position="411"/>
    </location>
</feature>
<keyword evidence="5" id="KW-0552">Olfaction</keyword>
<reference evidence="14 15" key="1">
    <citation type="submission" date="2024-05" db="EMBL/GenBank/DDBJ databases">
        <title>Culex pipiens pipiens assembly and annotation.</title>
        <authorList>
            <person name="Alout H."/>
            <person name="Durand T."/>
        </authorList>
    </citation>
    <scope>NUCLEOTIDE SEQUENCE [LARGE SCALE GENOMIC DNA]</scope>
    <source>
        <strain evidence="14">HA-2024</strain>
        <tissue evidence="14">Whole body</tissue>
    </source>
</reference>
<feature type="compositionally biased region" description="Low complexity" evidence="11">
    <location>
        <begin position="547"/>
        <end position="577"/>
    </location>
</feature>
<dbReference type="EMBL" id="JBEHCU010011427">
    <property type="protein sequence ID" value="KAL1376744.1"/>
    <property type="molecule type" value="Genomic_DNA"/>
</dbReference>
<feature type="compositionally biased region" description="Low complexity" evidence="11">
    <location>
        <begin position="625"/>
        <end position="651"/>
    </location>
</feature>
<feature type="transmembrane region" description="Helical" evidence="12">
    <location>
        <begin position="126"/>
        <end position="144"/>
    </location>
</feature>
<evidence type="ECO:0000256" key="12">
    <source>
        <dbReference type="SAM" id="Phobius"/>
    </source>
</evidence>
<dbReference type="InterPro" id="IPR031775">
    <property type="entry name" value="PRKG1_interact"/>
</dbReference>
<evidence type="ECO:0000256" key="1">
    <source>
        <dbReference type="ARBA" id="ARBA00004141"/>
    </source>
</evidence>
<comment type="caution">
    <text evidence="14">The sequence shown here is derived from an EMBL/GenBank/DDBJ whole genome shotgun (WGS) entry which is preliminary data.</text>
</comment>
<accession>A0ABD1CK16</accession>
<feature type="compositionally biased region" description="Polar residues" evidence="11">
    <location>
        <begin position="652"/>
        <end position="683"/>
    </location>
</feature>
<evidence type="ECO:0000256" key="8">
    <source>
        <dbReference type="ARBA" id="ARBA00023136"/>
    </source>
</evidence>
<feature type="compositionally biased region" description="Basic and acidic residues" evidence="11">
    <location>
        <begin position="604"/>
        <end position="624"/>
    </location>
</feature>
<evidence type="ECO:0000256" key="4">
    <source>
        <dbReference type="ARBA" id="ARBA00022692"/>
    </source>
</evidence>
<gene>
    <name evidence="14" type="ORF">pipiens_004305</name>
</gene>
<keyword evidence="8 12" id="KW-0472">Membrane</keyword>
<dbReference type="PANTHER" id="PTHR24179">
    <property type="entry name" value="PROTEIN PHOSPHATASE 1 REGULATORY SUBUNIT 12"/>
    <property type="match status" value="1"/>
</dbReference>
<evidence type="ECO:0000256" key="7">
    <source>
        <dbReference type="ARBA" id="ARBA00022989"/>
    </source>
</evidence>
<evidence type="ECO:0000256" key="5">
    <source>
        <dbReference type="ARBA" id="ARBA00022725"/>
    </source>
</evidence>
<dbReference type="Pfam" id="PF02949">
    <property type="entry name" value="7tm_6"/>
    <property type="match status" value="1"/>
</dbReference>
<keyword evidence="2" id="KW-0217">Developmental protein</keyword>
<keyword evidence="3" id="KW-0716">Sensory transduction</keyword>
<keyword evidence="4 12" id="KW-0812">Transmembrane</keyword>
<feature type="compositionally biased region" description="Basic and acidic residues" evidence="11">
    <location>
        <begin position="708"/>
        <end position="722"/>
    </location>
</feature>
<dbReference type="AlphaFoldDB" id="A0ABD1CK16"/>
<feature type="compositionally biased region" description="Basic and acidic residues" evidence="11">
    <location>
        <begin position="857"/>
        <end position="873"/>
    </location>
</feature>
<dbReference type="Pfam" id="PF15898">
    <property type="entry name" value="PRKG1_interact"/>
    <property type="match status" value="1"/>
</dbReference>
<feature type="transmembrane region" description="Helical" evidence="12">
    <location>
        <begin position="283"/>
        <end position="301"/>
    </location>
</feature>
<evidence type="ECO:0000313" key="14">
    <source>
        <dbReference type="EMBL" id="KAL1376744.1"/>
    </source>
</evidence>
<feature type="compositionally biased region" description="Gly residues" evidence="11">
    <location>
        <begin position="414"/>
        <end position="429"/>
    </location>
</feature>
<feature type="region of interest" description="Disordered" evidence="11">
    <location>
        <begin position="377"/>
        <end position="434"/>
    </location>
</feature>
<evidence type="ECO:0000256" key="9">
    <source>
        <dbReference type="ARBA" id="ARBA00023170"/>
    </source>
</evidence>
<feature type="compositionally biased region" description="Basic and acidic residues" evidence="11">
    <location>
        <begin position="536"/>
        <end position="545"/>
    </location>
</feature>
<dbReference type="Proteomes" id="UP001562425">
    <property type="component" value="Unassembled WGS sequence"/>
</dbReference>
<protein>
    <recommendedName>
        <fullName evidence="13">cGMP-dependent protein kinase interacting domain-containing protein</fullName>
    </recommendedName>
</protein>
<feature type="transmembrane region" description="Helical" evidence="12">
    <location>
        <begin position="173"/>
        <end position="202"/>
    </location>
</feature>
<feature type="compositionally biased region" description="Polar residues" evidence="11">
    <location>
        <begin position="472"/>
        <end position="487"/>
    </location>
</feature>
<keyword evidence="9" id="KW-0675">Receptor</keyword>
<sequence>MEDAKFVAVLSIVRRALRVVGSDIFAENWRPNVLTVLTLTLVTLFPYMELSFITTHNGSFSLVAEGISLLITSTDAWFSLVEILVNRKAYVGLMEDVCSRRSMYKSAKISALFDEYYAKNIMFCKFLYAVYMSTFSYFLLPAILPDPDKYNLPLPGTVPYLAPTTNSLYWVNFLLQFLMVGMCQHILIAQCSSLIIAIMSACCQIRALKIKLADMNEQINDPSVKSDTVHESLGEIIRLHASTKDYIRRIQRKSSVVYLSVFVTCGGVVCACLNVLAEDVFNSANALMVAAIFSVLVHCFFGNTLLIENDSLPDAIYAVDWYRLPVADQKAFKFLLANAQPDAALHGVLMPLNMGTFVSIMKAAFSYYSILSKEKGNSKQVPSPSDPPVSVSASFTVSAPPSTTNAKSAAQRTGDGGGGGSGEGGGGDGTVDDDSKISVSYTIAAPKGSESSVAATTASAAKEKSKDDAVSTTATFSVPTPAANNLNKKTESDEFTKPTAAIRAPASSFSTSKRSLFDIDNANSLTLAEKLRQEANKYAESDKENFVSSAKSSAKTSSESTAAAAAPANVTPAAAAEGTVLLRKDSSAPSSPLHQHHHQPSTLAERRPSWRLKVDGGSKFKLEDATAPAITPTSNNNNTSSSTALDSSNNTRTQQNELNSISASSLAQRRQNGDSSTFNSTRPASAPELATTTTATSNDASLHLRRSLKSEENKENDKENDNRSSAQATQAVIQRRRRPKRRSTGVVHVDMEDIDPERQDSPVDGEEKESGAERGRSRVGSTASDLAADAQKDGSGVAESKENGGDYVDYKALYEQAKADNEKLKSSMRKKDEEVLSLKSALDRFTTATTKNNSLSELEKRERRAMERKMSEMEEELKQLEALKTENQRLKDENGALIRVISKLSR</sequence>
<evidence type="ECO:0000256" key="10">
    <source>
        <dbReference type="ARBA" id="ARBA00023224"/>
    </source>
</evidence>
<feature type="region of interest" description="Disordered" evidence="11">
    <location>
        <begin position="536"/>
        <end position="807"/>
    </location>
</feature>
<feature type="domain" description="cGMP-dependent protein kinase interacting" evidence="13">
    <location>
        <begin position="809"/>
        <end position="906"/>
    </location>
</feature>
<feature type="compositionally biased region" description="Low complexity" evidence="11">
    <location>
        <begin position="684"/>
        <end position="701"/>
    </location>
</feature>
<feature type="transmembrane region" description="Helical" evidence="12">
    <location>
        <begin position="256"/>
        <end position="277"/>
    </location>
</feature>
<evidence type="ECO:0000313" key="15">
    <source>
        <dbReference type="Proteomes" id="UP001562425"/>
    </source>
</evidence>
<keyword evidence="7 12" id="KW-1133">Transmembrane helix</keyword>
<dbReference type="Gene3D" id="6.10.250.1820">
    <property type="match status" value="1"/>
</dbReference>
<comment type="subcellular location">
    <subcellularLocation>
        <location evidence="1">Membrane</location>
        <topology evidence="1">Multi-pass membrane protein</topology>
    </subcellularLocation>
</comment>
<proteinExistence type="predicted"/>
<evidence type="ECO:0000259" key="13">
    <source>
        <dbReference type="Pfam" id="PF15898"/>
    </source>
</evidence>
<feature type="compositionally biased region" description="Polar residues" evidence="11">
    <location>
        <begin position="723"/>
        <end position="732"/>
    </location>
</feature>
<name>A0ABD1CK16_CULPP</name>
<keyword evidence="15" id="KW-1185">Reference proteome</keyword>
<keyword evidence="6" id="KW-0677">Repeat</keyword>
<keyword evidence="10" id="KW-0807">Transducer</keyword>
<dbReference type="GO" id="GO:0007165">
    <property type="term" value="P:signal transduction"/>
    <property type="evidence" value="ECO:0007669"/>
    <property type="project" value="UniProtKB-KW"/>
</dbReference>
<dbReference type="PANTHER" id="PTHR24179:SF21">
    <property type="entry name" value="MYOSIN BINDING SUBUNIT, ISOFORM O"/>
    <property type="match status" value="1"/>
</dbReference>
<feature type="region of interest" description="Disordered" evidence="11">
    <location>
        <begin position="462"/>
        <end position="515"/>
    </location>
</feature>
<dbReference type="GO" id="GO:0016020">
    <property type="term" value="C:membrane"/>
    <property type="evidence" value="ECO:0007669"/>
    <property type="project" value="UniProtKB-SubCell"/>
</dbReference>
<evidence type="ECO:0000256" key="6">
    <source>
        <dbReference type="ARBA" id="ARBA00022737"/>
    </source>
</evidence>